<dbReference type="SUPFAM" id="SSF51905">
    <property type="entry name" value="FAD/NAD(P)-binding domain"/>
    <property type="match status" value="1"/>
</dbReference>
<dbReference type="GO" id="GO:0016491">
    <property type="term" value="F:oxidoreductase activity"/>
    <property type="evidence" value="ECO:0007669"/>
    <property type="project" value="InterPro"/>
</dbReference>
<keyword evidence="6" id="KW-1133">Transmembrane helix</keyword>
<dbReference type="PANTHER" id="PTHR43429:SF3">
    <property type="entry name" value="NITRITE REDUCTASE [NAD(P)H]"/>
    <property type="match status" value="1"/>
</dbReference>
<name>A0A399D6J4_9BACT</name>
<evidence type="ECO:0000313" key="10">
    <source>
        <dbReference type="Proteomes" id="UP000266441"/>
    </source>
</evidence>
<sequence length="469" mass="49924">MEYSKLVTGMRRNLKSKIMKTYDVIIIGGGPAAIVTGMTIKRFFKGKSVLMIKEEADGLVPCGIPYIFYLLANDSEKNKMGPKPFVDLGGEVIVGKAAKVDKEEKVVSIESGDLFGYDKLVFATGSLPVVPTFIPGYDLQNVFYMKKSFPYIHNLASQINRFKNVVTVGGGFIGAEVAEQLSAAGANVTLIESEPLCFSRAFSPELSSIATEALKGTKMKVLTSALVKEIVGENGTVQQVMLADGSRIDADAVILSIGYTANSKLAKEAGIELNRYGDIHVDHYGRTTAKDVCAVGDCAQTYGFLTGRSDVIKLASTATAEARTLGHNLFGIRIKKCTAGTLGVFSTEIDGLAMAASGANDKNAREWGVDLISAKFSSPDRHPGSLPGVSNLTVKLYASPVDGSILGGEAWGGKSVGEIINVISLAIQKSVTVFELVSFQVGTHPLLTASPVNNPIIRAAEEIVYKMTS</sequence>
<proteinExistence type="inferred from homology"/>
<dbReference type="SUPFAM" id="SSF55424">
    <property type="entry name" value="FAD/NAD-linked reductases, dimerisation (C-terminal) domain"/>
    <property type="match status" value="1"/>
</dbReference>
<keyword evidence="10" id="KW-1185">Reference proteome</keyword>
<dbReference type="InterPro" id="IPR036188">
    <property type="entry name" value="FAD/NAD-bd_sf"/>
</dbReference>
<evidence type="ECO:0000256" key="4">
    <source>
        <dbReference type="ARBA" id="ARBA00022630"/>
    </source>
</evidence>
<dbReference type="InterPro" id="IPR023753">
    <property type="entry name" value="FAD/NAD-binding_dom"/>
</dbReference>
<comment type="similarity">
    <text evidence="3">Belongs to the class-III pyridine nucleotide-disulfide oxidoreductase family.</text>
</comment>
<organism evidence="9 10">
    <name type="scientific">Mariniphaga sediminis</name>
    <dbReference type="NCBI Taxonomy" id="1628158"/>
    <lineage>
        <taxon>Bacteria</taxon>
        <taxon>Pseudomonadati</taxon>
        <taxon>Bacteroidota</taxon>
        <taxon>Bacteroidia</taxon>
        <taxon>Marinilabiliales</taxon>
        <taxon>Prolixibacteraceae</taxon>
        <taxon>Mariniphaga</taxon>
    </lineage>
</organism>
<keyword evidence="6" id="KW-0472">Membrane</keyword>
<evidence type="ECO:0000313" key="9">
    <source>
        <dbReference type="EMBL" id="RIH66252.1"/>
    </source>
</evidence>
<dbReference type="InterPro" id="IPR050260">
    <property type="entry name" value="FAD-bd_OxRdtase"/>
</dbReference>
<dbReference type="Pfam" id="PF02852">
    <property type="entry name" value="Pyr_redox_dim"/>
    <property type="match status" value="1"/>
</dbReference>
<dbReference type="Pfam" id="PF07992">
    <property type="entry name" value="Pyr_redox_2"/>
    <property type="match status" value="1"/>
</dbReference>
<keyword evidence="5" id="KW-0274">FAD</keyword>
<dbReference type="PRINTS" id="PR00368">
    <property type="entry name" value="FADPNR"/>
</dbReference>
<reference evidence="9 10" key="1">
    <citation type="journal article" date="2015" name="Int. J. Syst. Evol. Microbiol.">
        <title>Mariniphaga sediminis sp. nov., isolated from coastal sediment.</title>
        <authorList>
            <person name="Wang F.Q."/>
            <person name="Shen Q.Y."/>
            <person name="Chen G.J."/>
            <person name="Du Z.J."/>
        </authorList>
    </citation>
    <scope>NUCLEOTIDE SEQUENCE [LARGE SCALE GENOMIC DNA]</scope>
    <source>
        <strain evidence="9 10">SY21</strain>
    </source>
</reference>
<feature type="domain" description="FAD/NAD(P)-binding" evidence="8">
    <location>
        <begin position="22"/>
        <end position="322"/>
    </location>
</feature>
<gene>
    <name evidence="9" type="ORF">D1164_04900</name>
</gene>
<evidence type="ECO:0000256" key="1">
    <source>
        <dbReference type="ARBA" id="ARBA00001974"/>
    </source>
</evidence>
<protein>
    <submittedName>
        <fullName evidence="9">Pyridine nucleotide-disulfide oxidoreductase</fullName>
    </submittedName>
</protein>
<keyword evidence="6" id="KW-0812">Transmembrane</keyword>
<keyword evidence="4" id="KW-0285">Flavoprotein</keyword>
<evidence type="ECO:0000256" key="6">
    <source>
        <dbReference type="SAM" id="Phobius"/>
    </source>
</evidence>
<dbReference type="PRINTS" id="PR00411">
    <property type="entry name" value="PNDRDTASEI"/>
</dbReference>
<accession>A0A399D6J4</accession>
<dbReference type="InterPro" id="IPR004099">
    <property type="entry name" value="Pyr_nucl-diS_OxRdtase_dimer"/>
</dbReference>
<dbReference type="PANTHER" id="PTHR43429">
    <property type="entry name" value="PYRIDINE NUCLEOTIDE-DISULFIDE OXIDOREDUCTASE DOMAIN-CONTAINING"/>
    <property type="match status" value="1"/>
</dbReference>
<comment type="cofactor">
    <cofactor evidence="1">
        <name>FAD</name>
        <dbReference type="ChEBI" id="CHEBI:57692"/>
    </cofactor>
</comment>
<evidence type="ECO:0000256" key="2">
    <source>
        <dbReference type="ARBA" id="ARBA00006442"/>
    </source>
</evidence>
<dbReference type="InterPro" id="IPR016156">
    <property type="entry name" value="FAD/NAD-linked_Rdtase_dimer_sf"/>
</dbReference>
<dbReference type="Proteomes" id="UP000266441">
    <property type="component" value="Unassembled WGS sequence"/>
</dbReference>
<evidence type="ECO:0000259" key="7">
    <source>
        <dbReference type="Pfam" id="PF02852"/>
    </source>
</evidence>
<comment type="caution">
    <text evidence="9">The sequence shown here is derived from an EMBL/GenBank/DDBJ whole genome shotgun (WGS) entry which is preliminary data.</text>
</comment>
<evidence type="ECO:0000256" key="3">
    <source>
        <dbReference type="ARBA" id="ARBA00009130"/>
    </source>
</evidence>
<dbReference type="EMBL" id="QWET01000003">
    <property type="protein sequence ID" value="RIH66252.1"/>
    <property type="molecule type" value="Genomic_DNA"/>
</dbReference>
<evidence type="ECO:0000259" key="8">
    <source>
        <dbReference type="Pfam" id="PF07992"/>
    </source>
</evidence>
<feature type="domain" description="Pyridine nucleotide-disulphide oxidoreductase dimerisation" evidence="7">
    <location>
        <begin position="353"/>
        <end position="451"/>
    </location>
</feature>
<feature type="transmembrane region" description="Helical" evidence="6">
    <location>
        <begin position="21"/>
        <end position="40"/>
    </location>
</feature>
<dbReference type="AlphaFoldDB" id="A0A399D6J4"/>
<comment type="similarity">
    <text evidence="2">Belongs to the FAD-dependent oxidoreductase family.</text>
</comment>
<evidence type="ECO:0000256" key="5">
    <source>
        <dbReference type="ARBA" id="ARBA00022827"/>
    </source>
</evidence>
<dbReference type="OrthoDB" id="9792592at2"/>
<dbReference type="Gene3D" id="3.50.50.60">
    <property type="entry name" value="FAD/NAD(P)-binding domain"/>
    <property type="match status" value="2"/>
</dbReference>